<dbReference type="InterPro" id="IPR001005">
    <property type="entry name" value="SANT/Myb"/>
</dbReference>
<reference evidence="8 9" key="1">
    <citation type="journal article" date="2024" name="G3 (Bethesda)">
        <title>Genome assembly of Hibiscus sabdariffa L. provides insights into metabolisms of medicinal natural products.</title>
        <authorList>
            <person name="Kim T."/>
        </authorList>
    </citation>
    <scope>NUCLEOTIDE SEQUENCE [LARGE SCALE GENOMIC DNA]</scope>
    <source>
        <strain evidence="8">TK-2024</strain>
        <tissue evidence="8">Old leaves</tissue>
    </source>
</reference>
<dbReference type="PANTHER" id="PTHR21654">
    <property type="entry name" value="FI21293P1"/>
    <property type="match status" value="1"/>
</dbReference>
<keyword evidence="5" id="KW-0539">Nucleus</keyword>
<dbReference type="CDD" id="cd12203">
    <property type="entry name" value="GT1"/>
    <property type="match status" value="1"/>
</dbReference>
<dbReference type="Proteomes" id="UP001472677">
    <property type="component" value="Unassembled WGS sequence"/>
</dbReference>
<keyword evidence="2" id="KW-0805">Transcription regulation</keyword>
<protein>
    <recommendedName>
        <fullName evidence="7">Myb-like domain-containing protein</fullName>
    </recommendedName>
</protein>
<dbReference type="EMBL" id="JBBPBM010000020">
    <property type="protein sequence ID" value="KAK8552729.1"/>
    <property type="molecule type" value="Genomic_DNA"/>
</dbReference>
<feature type="domain" description="Myb-like" evidence="7">
    <location>
        <begin position="96"/>
        <end position="155"/>
    </location>
</feature>
<evidence type="ECO:0000256" key="3">
    <source>
        <dbReference type="ARBA" id="ARBA00023125"/>
    </source>
</evidence>
<sequence length="458" mass="53082">MEMGDQYGLPDLRRLLTRRTLFPASLPLPSDPYLAHRNMAPTVPYHDAPYMLSNGIAMPSGLLRFSTSTTSAFTASASASADGGGWSMGNFDGGNSRWPRQETLTLLEIRSRLDSKFKEANQKGPLWDEVSRTMAEEYGYLRSGKKCREKFENLYKYYKKTKEGRAGRQDGKNYRFFKQLEAIYGETSNLPSLVPETNINVLSNPPQESMQEPKMNESLSFSESDDSSSGVDEEEEDELSAVAFMAKRPTAENQKRVKKGWKTKKVKDFVDSQMKRLIDSQDVWMERMLRVIEEKEQERASKEEEWRRREAARFEKEHEFWVKERAWIEARDAALMAAVRKLSKTQNEINTNRWNEHEFPTLEGRFQQSMWEEIEAKMVSLGYEREANKKRKEDYFQQLDSIDGQENKSFYSAKQMDSSSSPSSSYDINSFHISAVNQGDQWDRYALRMMSKGKNHQI</sequence>
<evidence type="ECO:0000313" key="8">
    <source>
        <dbReference type="EMBL" id="KAK8552729.1"/>
    </source>
</evidence>
<dbReference type="PANTHER" id="PTHR21654:SF63">
    <property type="entry name" value="MYB-LIKE DOMAIN-CONTAINING PROTEIN"/>
    <property type="match status" value="1"/>
</dbReference>
<comment type="subcellular location">
    <subcellularLocation>
        <location evidence="1">Nucleus</location>
    </subcellularLocation>
</comment>
<dbReference type="PROSITE" id="PS50090">
    <property type="entry name" value="MYB_LIKE"/>
    <property type="match status" value="1"/>
</dbReference>
<evidence type="ECO:0000256" key="4">
    <source>
        <dbReference type="ARBA" id="ARBA00023163"/>
    </source>
</evidence>
<keyword evidence="4" id="KW-0804">Transcription</keyword>
<evidence type="ECO:0000256" key="5">
    <source>
        <dbReference type="ARBA" id="ARBA00023242"/>
    </source>
</evidence>
<evidence type="ECO:0000256" key="1">
    <source>
        <dbReference type="ARBA" id="ARBA00004123"/>
    </source>
</evidence>
<gene>
    <name evidence="8" type="ORF">V6N12_041306</name>
</gene>
<feature type="region of interest" description="Disordered" evidence="6">
    <location>
        <begin position="196"/>
        <end position="239"/>
    </location>
</feature>
<evidence type="ECO:0000259" key="7">
    <source>
        <dbReference type="PROSITE" id="PS50090"/>
    </source>
</evidence>
<dbReference type="Pfam" id="PF13837">
    <property type="entry name" value="Myb_DNA-bind_4"/>
    <property type="match status" value="1"/>
</dbReference>
<feature type="compositionally biased region" description="Polar residues" evidence="6">
    <location>
        <begin position="196"/>
        <end position="210"/>
    </location>
</feature>
<feature type="compositionally biased region" description="Acidic residues" evidence="6">
    <location>
        <begin position="223"/>
        <end position="239"/>
    </location>
</feature>
<comment type="caution">
    <text evidence="8">The sequence shown here is derived from an EMBL/GenBank/DDBJ whole genome shotgun (WGS) entry which is preliminary data.</text>
</comment>
<keyword evidence="3" id="KW-0238">DNA-binding</keyword>
<keyword evidence="9" id="KW-1185">Reference proteome</keyword>
<accession>A0ABR2E7T4</accession>
<dbReference type="InterPro" id="IPR044822">
    <property type="entry name" value="Myb_DNA-bind_4"/>
</dbReference>
<proteinExistence type="predicted"/>
<organism evidence="8 9">
    <name type="scientific">Hibiscus sabdariffa</name>
    <name type="common">roselle</name>
    <dbReference type="NCBI Taxonomy" id="183260"/>
    <lineage>
        <taxon>Eukaryota</taxon>
        <taxon>Viridiplantae</taxon>
        <taxon>Streptophyta</taxon>
        <taxon>Embryophyta</taxon>
        <taxon>Tracheophyta</taxon>
        <taxon>Spermatophyta</taxon>
        <taxon>Magnoliopsida</taxon>
        <taxon>eudicotyledons</taxon>
        <taxon>Gunneridae</taxon>
        <taxon>Pentapetalae</taxon>
        <taxon>rosids</taxon>
        <taxon>malvids</taxon>
        <taxon>Malvales</taxon>
        <taxon>Malvaceae</taxon>
        <taxon>Malvoideae</taxon>
        <taxon>Hibiscus</taxon>
    </lineage>
</organism>
<evidence type="ECO:0000256" key="6">
    <source>
        <dbReference type="SAM" id="MobiDB-lite"/>
    </source>
</evidence>
<name>A0ABR2E7T4_9ROSI</name>
<evidence type="ECO:0000313" key="9">
    <source>
        <dbReference type="Proteomes" id="UP001472677"/>
    </source>
</evidence>
<evidence type="ECO:0000256" key="2">
    <source>
        <dbReference type="ARBA" id="ARBA00023015"/>
    </source>
</evidence>
<dbReference type="Gene3D" id="1.10.10.60">
    <property type="entry name" value="Homeodomain-like"/>
    <property type="match status" value="1"/>
</dbReference>